<organism evidence="1 2">
    <name type="scientific">Syntrophomonas wolfei</name>
    <dbReference type="NCBI Taxonomy" id="863"/>
    <lineage>
        <taxon>Bacteria</taxon>
        <taxon>Bacillati</taxon>
        <taxon>Bacillota</taxon>
        <taxon>Clostridia</taxon>
        <taxon>Eubacteriales</taxon>
        <taxon>Syntrophomonadaceae</taxon>
        <taxon>Syntrophomonas</taxon>
    </lineage>
</organism>
<dbReference type="GO" id="GO:0051301">
    <property type="term" value="P:cell division"/>
    <property type="evidence" value="ECO:0007669"/>
    <property type="project" value="UniProtKB-KW"/>
</dbReference>
<comment type="caution">
    <text evidence="1">The sequence shown here is derived from an EMBL/GenBank/DDBJ whole genome shotgun (WGS) entry which is preliminary data.</text>
</comment>
<gene>
    <name evidence="1" type="ORF">DDZ44_10355</name>
</gene>
<name>A0A354Z1I9_9FIRM</name>
<protein>
    <submittedName>
        <fullName evidence="1">Cell division topological specificity factor</fullName>
    </submittedName>
</protein>
<evidence type="ECO:0000313" key="1">
    <source>
        <dbReference type="EMBL" id="HBK54327.1"/>
    </source>
</evidence>
<dbReference type="Proteomes" id="UP000263273">
    <property type="component" value="Unassembled WGS sequence"/>
</dbReference>
<keyword evidence="1" id="KW-0132">Cell division</keyword>
<dbReference type="AlphaFoldDB" id="A0A354Z1I9"/>
<reference evidence="1 2" key="1">
    <citation type="journal article" date="2018" name="Nat. Biotechnol.">
        <title>A standardized bacterial taxonomy based on genome phylogeny substantially revises the tree of life.</title>
        <authorList>
            <person name="Parks D.H."/>
            <person name="Chuvochina M."/>
            <person name="Waite D.W."/>
            <person name="Rinke C."/>
            <person name="Skarshewski A."/>
            <person name="Chaumeil P.A."/>
            <person name="Hugenholtz P."/>
        </authorList>
    </citation>
    <scope>NUCLEOTIDE SEQUENCE [LARGE SCALE GENOMIC DNA]</scope>
    <source>
        <strain evidence="1">UBA10948</strain>
    </source>
</reference>
<accession>A0A354Z1I9</accession>
<keyword evidence="1" id="KW-0131">Cell cycle</keyword>
<dbReference type="EMBL" id="DNZF01000223">
    <property type="protein sequence ID" value="HBK54327.1"/>
    <property type="molecule type" value="Genomic_DNA"/>
</dbReference>
<proteinExistence type="predicted"/>
<sequence length="32" mass="3747">MLDFLKRIFADSSSRKQANDRLRVVLTHDRTG</sequence>
<evidence type="ECO:0000313" key="2">
    <source>
        <dbReference type="Proteomes" id="UP000263273"/>
    </source>
</evidence>
<feature type="non-terminal residue" evidence="1">
    <location>
        <position position="32"/>
    </location>
</feature>